<organism evidence="7 8">
    <name type="scientific">Oldenlandia corymbosa var. corymbosa</name>
    <dbReference type="NCBI Taxonomy" id="529605"/>
    <lineage>
        <taxon>Eukaryota</taxon>
        <taxon>Viridiplantae</taxon>
        <taxon>Streptophyta</taxon>
        <taxon>Embryophyta</taxon>
        <taxon>Tracheophyta</taxon>
        <taxon>Spermatophyta</taxon>
        <taxon>Magnoliopsida</taxon>
        <taxon>eudicotyledons</taxon>
        <taxon>Gunneridae</taxon>
        <taxon>Pentapetalae</taxon>
        <taxon>asterids</taxon>
        <taxon>lamiids</taxon>
        <taxon>Gentianales</taxon>
        <taxon>Rubiaceae</taxon>
        <taxon>Rubioideae</taxon>
        <taxon>Spermacoceae</taxon>
        <taxon>Hedyotis-Oldenlandia complex</taxon>
        <taxon>Oldenlandia</taxon>
    </lineage>
</organism>
<dbReference type="SMART" id="SM00220">
    <property type="entry name" value="S_TKc"/>
    <property type="match status" value="1"/>
</dbReference>
<dbReference type="EMBL" id="OX459121">
    <property type="protein sequence ID" value="CAI9102876.1"/>
    <property type="molecule type" value="Genomic_DNA"/>
</dbReference>
<dbReference type="InterPro" id="IPR000719">
    <property type="entry name" value="Prot_kinase_dom"/>
</dbReference>
<evidence type="ECO:0000256" key="3">
    <source>
        <dbReference type="ARBA" id="ARBA00022777"/>
    </source>
</evidence>
<keyword evidence="3" id="KW-0418">Kinase</keyword>
<feature type="binding site" evidence="5">
    <location>
        <position position="401"/>
    </location>
    <ligand>
        <name>ATP</name>
        <dbReference type="ChEBI" id="CHEBI:30616"/>
    </ligand>
</feature>
<reference evidence="7" key="1">
    <citation type="submission" date="2023-03" db="EMBL/GenBank/DDBJ databases">
        <authorList>
            <person name="Julca I."/>
        </authorList>
    </citation>
    <scope>NUCLEOTIDE SEQUENCE</scope>
</reference>
<dbReference type="FunFam" id="1.10.510.10:FF:000284">
    <property type="entry name" value="Putative receptor-like serine/threonine-protein kinase"/>
    <property type="match status" value="1"/>
</dbReference>
<dbReference type="GO" id="GO:0005524">
    <property type="term" value="F:ATP binding"/>
    <property type="evidence" value="ECO:0007669"/>
    <property type="project" value="UniProtKB-UniRule"/>
</dbReference>
<proteinExistence type="predicted"/>
<feature type="domain" description="Protein kinase" evidence="6">
    <location>
        <begin position="373"/>
        <end position="651"/>
    </location>
</feature>
<keyword evidence="2 5" id="KW-0547">Nucleotide-binding</keyword>
<dbReference type="PROSITE" id="PS00107">
    <property type="entry name" value="PROTEIN_KINASE_ATP"/>
    <property type="match status" value="1"/>
</dbReference>
<dbReference type="PROSITE" id="PS50011">
    <property type="entry name" value="PROTEIN_KINASE_DOM"/>
    <property type="match status" value="1"/>
</dbReference>
<dbReference type="InterPro" id="IPR014729">
    <property type="entry name" value="Rossmann-like_a/b/a_fold"/>
</dbReference>
<dbReference type="Pfam" id="PF00069">
    <property type="entry name" value="Pkinase"/>
    <property type="match status" value="1"/>
</dbReference>
<dbReference type="CDD" id="cd00293">
    <property type="entry name" value="USP-like"/>
    <property type="match status" value="1"/>
</dbReference>
<accession>A0AAV1D6G8</accession>
<dbReference type="Gene3D" id="3.30.200.20">
    <property type="entry name" value="Phosphorylase Kinase, domain 1"/>
    <property type="match status" value="1"/>
</dbReference>
<name>A0AAV1D6G8_OLDCO</name>
<keyword evidence="8" id="KW-1185">Reference proteome</keyword>
<dbReference type="SUPFAM" id="SSF56112">
    <property type="entry name" value="Protein kinase-like (PK-like)"/>
    <property type="match status" value="1"/>
</dbReference>
<dbReference type="FunFam" id="3.30.200.20:FF:000268">
    <property type="entry name" value="probable receptor-like serine/threonine-protein kinase At5g57670"/>
    <property type="match status" value="1"/>
</dbReference>
<dbReference type="InterPro" id="IPR046958">
    <property type="entry name" value="RBK1/2/STUNTED"/>
</dbReference>
<dbReference type="GO" id="GO:0004672">
    <property type="term" value="F:protein kinase activity"/>
    <property type="evidence" value="ECO:0007669"/>
    <property type="project" value="InterPro"/>
</dbReference>
<keyword evidence="1" id="KW-0808">Transferase</keyword>
<dbReference type="InterPro" id="IPR006016">
    <property type="entry name" value="UspA"/>
</dbReference>
<evidence type="ECO:0000313" key="8">
    <source>
        <dbReference type="Proteomes" id="UP001161247"/>
    </source>
</evidence>
<evidence type="ECO:0000256" key="2">
    <source>
        <dbReference type="ARBA" id="ARBA00022741"/>
    </source>
</evidence>
<evidence type="ECO:0000256" key="1">
    <source>
        <dbReference type="ARBA" id="ARBA00022679"/>
    </source>
</evidence>
<dbReference type="FunFam" id="3.40.50.620:FF:000177">
    <property type="entry name" value="probable receptor-like serine/threonine-protein kinase At5g57670"/>
    <property type="match status" value="1"/>
</dbReference>
<protein>
    <submittedName>
        <fullName evidence="7">OLC1v1001238C3</fullName>
    </submittedName>
</protein>
<evidence type="ECO:0000256" key="5">
    <source>
        <dbReference type="PROSITE-ProRule" id="PRU10141"/>
    </source>
</evidence>
<sequence length="722" mass="78682">MKVTTAMGNCSVGNCKCNHNQNYEFDKDADSSSVTGGGAGGGSGEDVDGDASGSGSVVVVGVKMDSRSKELLTWALVKVANSGDRVIVVHVIDPKTEDKTSLLLLVKTFDSVLAAYDGFCNLKQVDLKLKVSRGSPVRKVLAQEAVSQGAMSLIVGTSRTQRPMHSAVAVAKYCARSVGQNISVTAVNNGKILFHREAAPSVGFNLQCFHAKEFEKGRKETVNDNLTLPKAFTRVGPSSQLSSSSGGEMGDSLALVPFRNQEKPEAKARWALLRKVLVRKQKVSAQSPVKKRSVMHWILKLPSQKSFAVVSPVQEQNDLNNNLNIGCDDLPISHPSTFSVEISPKELEGLSEKYSSVCRLFSYQELLTATSNFKAENMIGKGGSSQVYKGSFPDGMELAVKILKPAEDVFQQFVSEIDIITSVNHRNIITLVGFCIEDNNLLLVYELLSRGSLEDNLHGNQKISNSFGLEERFKVALGVAEALEHLHNEATEPIIHRDVKSSNILLSDDFDPKLADFGLAVLSSSSSHPIQSIDVAGTFGYLAPEYFMHGKVIDKIDIYAFGVVLLELLSGKKPIDNGHPKGPESLITWAKQILKEGKVCDLLDSSLKNSYDSDQIDKMVLAASLCIRRCAQSRPSVGIIVKLLHGDQETIEWARQQVNSIDEVDSSEGEHSSTNIQSFINLALLNLEDDTHSSSSTDKTISVEDYLHGRWSRSSSFDQTLM</sequence>
<evidence type="ECO:0000313" key="7">
    <source>
        <dbReference type="EMBL" id="CAI9102876.1"/>
    </source>
</evidence>
<dbReference type="InterPro" id="IPR011009">
    <property type="entry name" value="Kinase-like_dom_sf"/>
</dbReference>
<dbReference type="Gene3D" id="1.10.510.10">
    <property type="entry name" value="Transferase(Phosphotransferase) domain 1"/>
    <property type="match status" value="1"/>
</dbReference>
<evidence type="ECO:0000256" key="4">
    <source>
        <dbReference type="ARBA" id="ARBA00022840"/>
    </source>
</evidence>
<dbReference type="PANTHER" id="PTHR47987:SF5">
    <property type="entry name" value="PROTEIN KINASE DOMAIN-CONTAINING PROTEIN"/>
    <property type="match status" value="1"/>
</dbReference>
<dbReference type="InterPro" id="IPR017441">
    <property type="entry name" value="Protein_kinase_ATP_BS"/>
</dbReference>
<dbReference type="InterPro" id="IPR008271">
    <property type="entry name" value="Ser/Thr_kinase_AS"/>
</dbReference>
<keyword evidence="4 5" id="KW-0067">ATP-binding</keyword>
<dbReference type="SUPFAM" id="SSF52402">
    <property type="entry name" value="Adenine nucleotide alpha hydrolases-like"/>
    <property type="match status" value="1"/>
</dbReference>
<dbReference type="PANTHER" id="PTHR47987">
    <property type="entry name" value="OS08G0249100 PROTEIN"/>
    <property type="match status" value="1"/>
</dbReference>
<dbReference type="PROSITE" id="PS00108">
    <property type="entry name" value="PROTEIN_KINASE_ST"/>
    <property type="match status" value="1"/>
</dbReference>
<dbReference type="AlphaFoldDB" id="A0AAV1D6G8"/>
<evidence type="ECO:0000259" key="6">
    <source>
        <dbReference type="PROSITE" id="PS50011"/>
    </source>
</evidence>
<dbReference type="Gene3D" id="3.40.50.620">
    <property type="entry name" value="HUPs"/>
    <property type="match status" value="1"/>
</dbReference>
<gene>
    <name evidence="7" type="ORF">OLC1_LOCUS12151</name>
</gene>
<dbReference type="Pfam" id="PF00582">
    <property type="entry name" value="Usp"/>
    <property type="match status" value="1"/>
</dbReference>
<dbReference type="Proteomes" id="UP001161247">
    <property type="component" value="Chromosome 4"/>
</dbReference>